<organism evidence="2 3">
    <name type="scientific">Streptomyces ipomoeae 91-03</name>
    <dbReference type="NCBI Taxonomy" id="698759"/>
    <lineage>
        <taxon>Bacteria</taxon>
        <taxon>Bacillati</taxon>
        <taxon>Actinomycetota</taxon>
        <taxon>Actinomycetes</taxon>
        <taxon>Kitasatosporales</taxon>
        <taxon>Streptomycetaceae</taxon>
        <taxon>Streptomyces</taxon>
    </lineage>
</organism>
<evidence type="ECO:0000313" key="3">
    <source>
        <dbReference type="Proteomes" id="UP000010411"/>
    </source>
</evidence>
<gene>
    <name evidence="2" type="ORF">STRIP9103_09539</name>
</gene>
<dbReference type="AlphaFoldDB" id="L1KQ10"/>
<evidence type="ECO:0000313" key="2">
    <source>
        <dbReference type="EMBL" id="EKX62458.1"/>
    </source>
</evidence>
<protein>
    <submittedName>
        <fullName evidence="2">Uncharacterized protein</fullName>
    </submittedName>
</protein>
<feature type="compositionally biased region" description="Basic and acidic residues" evidence="1">
    <location>
        <begin position="33"/>
        <end position="47"/>
    </location>
</feature>
<feature type="compositionally biased region" description="Basic residues" evidence="1">
    <location>
        <begin position="9"/>
        <end position="32"/>
    </location>
</feature>
<sequence length="67" mass="7595">MNRATARGQRVRGHTLVRHSRLARLGQFHHGREHTAQRDEQPHHHGGEPLQGPDPHHQPAAPGDSRR</sequence>
<proteinExistence type="predicted"/>
<feature type="region of interest" description="Disordered" evidence="1">
    <location>
        <begin position="1"/>
        <end position="67"/>
    </location>
</feature>
<dbReference type="Proteomes" id="UP000010411">
    <property type="component" value="Unassembled WGS sequence"/>
</dbReference>
<keyword evidence="3" id="KW-1185">Reference proteome</keyword>
<comment type="caution">
    <text evidence="2">The sequence shown here is derived from an EMBL/GenBank/DDBJ whole genome shotgun (WGS) entry which is preliminary data.</text>
</comment>
<name>L1KQ10_9ACTN</name>
<reference evidence="2 3" key="1">
    <citation type="submission" date="2012-11" db="EMBL/GenBank/DDBJ databases">
        <authorList>
            <person name="Huguet-Tapia J.C."/>
            <person name="Durkin A.S."/>
            <person name="Pettis G.S."/>
            <person name="Badger J.H."/>
        </authorList>
    </citation>
    <scope>NUCLEOTIDE SEQUENCE [LARGE SCALE GENOMIC DNA]</scope>
    <source>
        <strain evidence="2 3">91-03</strain>
    </source>
</reference>
<accession>L1KQ10</accession>
<dbReference type="EMBL" id="AEJC01000516">
    <property type="protein sequence ID" value="EKX62458.1"/>
    <property type="molecule type" value="Genomic_DNA"/>
</dbReference>
<evidence type="ECO:0000256" key="1">
    <source>
        <dbReference type="SAM" id="MobiDB-lite"/>
    </source>
</evidence>